<evidence type="ECO:0000313" key="4">
    <source>
        <dbReference type="Proteomes" id="UP000694867"/>
    </source>
</evidence>
<organism evidence="4 5">
    <name type="scientific">Galendromus occidentalis</name>
    <name type="common">western predatory mite</name>
    <dbReference type="NCBI Taxonomy" id="34638"/>
    <lineage>
        <taxon>Eukaryota</taxon>
        <taxon>Metazoa</taxon>
        <taxon>Ecdysozoa</taxon>
        <taxon>Arthropoda</taxon>
        <taxon>Chelicerata</taxon>
        <taxon>Arachnida</taxon>
        <taxon>Acari</taxon>
        <taxon>Parasitiformes</taxon>
        <taxon>Mesostigmata</taxon>
        <taxon>Gamasina</taxon>
        <taxon>Phytoseioidea</taxon>
        <taxon>Phytoseiidae</taxon>
        <taxon>Typhlodrominae</taxon>
        <taxon>Galendromus</taxon>
    </lineage>
</organism>
<evidence type="ECO:0000256" key="2">
    <source>
        <dbReference type="SAM" id="SignalP"/>
    </source>
</evidence>
<keyword evidence="1" id="KW-1133">Transmembrane helix</keyword>
<dbReference type="InterPro" id="IPR006621">
    <property type="entry name" value="Nose-resist-to-fluoxetine_N"/>
</dbReference>
<feature type="transmembrane region" description="Helical" evidence="1">
    <location>
        <begin position="623"/>
        <end position="643"/>
    </location>
</feature>
<name>A0AAJ6QTS0_9ACAR</name>
<dbReference type="Pfam" id="PF20146">
    <property type="entry name" value="NRF"/>
    <property type="match status" value="1"/>
</dbReference>
<protein>
    <submittedName>
        <fullName evidence="5">Nose resistant to fluoxetine protein 6</fullName>
    </submittedName>
</protein>
<feature type="transmembrane region" description="Helical" evidence="1">
    <location>
        <begin position="386"/>
        <end position="404"/>
    </location>
</feature>
<dbReference type="GeneID" id="100906994"/>
<feature type="transmembrane region" description="Helical" evidence="1">
    <location>
        <begin position="235"/>
        <end position="254"/>
    </location>
</feature>
<dbReference type="Proteomes" id="UP000694867">
    <property type="component" value="Unplaced"/>
</dbReference>
<dbReference type="AlphaFoldDB" id="A0AAJ6QTS0"/>
<feature type="transmembrane region" description="Helical" evidence="1">
    <location>
        <begin position="551"/>
        <end position="573"/>
    </location>
</feature>
<dbReference type="PANTHER" id="PTHR11161">
    <property type="entry name" value="O-ACYLTRANSFERASE"/>
    <property type="match status" value="1"/>
</dbReference>
<dbReference type="GO" id="GO:0016747">
    <property type="term" value="F:acyltransferase activity, transferring groups other than amino-acyl groups"/>
    <property type="evidence" value="ECO:0007669"/>
    <property type="project" value="InterPro"/>
</dbReference>
<keyword evidence="1" id="KW-0472">Membrane</keyword>
<dbReference type="InterPro" id="IPR052728">
    <property type="entry name" value="O2_lipid_transport_reg"/>
</dbReference>
<keyword evidence="2" id="KW-0732">Signal</keyword>
<dbReference type="PANTHER" id="PTHR11161:SF0">
    <property type="entry name" value="O-ACYLTRANSFERASE LIKE PROTEIN"/>
    <property type="match status" value="1"/>
</dbReference>
<evidence type="ECO:0000256" key="1">
    <source>
        <dbReference type="SAM" id="Phobius"/>
    </source>
</evidence>
<accession>A0AAJ6QTS0</accession>
<proteinExistence type="predicted"/>
<reference evidence="5" key="1">
    <citation type="submission" date="2025-08" db="UniProtKB">
        <authorList>
            <consortium name="RefSeq"/>
        </authorList>
    </citation>
    <scope>IDENTIFICATION</scope>
</reference>
<dbReference type="RefSeq" id="XP_003743514.1">
    <property type="nucleotide sequence ID" value="XM_003743466.1"/>
</dbReference>
<feature type="transmembrane region" description="Helical" evidence="1">
    <location>
        <begin position="593"/>
        <end position="611"/>
    </location>
</feature>
<gene>
    <name evidence="5" type="primary">LOC100906994</name>
</gene>
<dbReference type="InterPro" id="IPR002656">
    <property type="entry name" value="Acyl_transf_3_dom"/>
</dbReference>
<feature type="chain" id="PRO_5042617463" evidence="2">
    <location>
        <begin position="20"/>
        <end position="725"/>
    </location>
</feature>
<feature type="signal peptide" evidence="2">
    <location>
        <begin position="1"/>
        <end position="19"/>
    </location>
</feature>
<feature type="transmembrane region" description="Helical" evidence="1">
    <location>
        <begin position="518"/>
        <end position="539"/>
    </location>
</feature>
<dbReference type="KEGG" id="goe:100906994"/>
<evidence type="ECO:0000259" key="3">
    <source>
        <dbReference type="SMART" id="SM00703"/>
    </source>
</evidence>
<feature type="transmembrane region" description="Helical" evidence="1">
    <location>
        <begin position="334"/>
        <end position="357"/>
    </location>
</feature>
<feature type="transmembrane region" description="Helical" evidence="1">
    <location>
        <begin position="446"/>
        <end position="467"/>
    </location>
</feature>
<dbReference type="SMART" id="SM00703">
    <property type="entry name" value="NRF"/>
    <property type="match status" value="1"/>
</dbReference>
<keyword evidence="4" id="KW-1185">Reference proteome</keyword>
<dbReference type="Pfam" id="PF01757">
    <property type="entry name" value="Acyl_transf_3"/>
    <property type="match status" value="1"/>
</dbReference>
<evidence type="ECO:0000313" key="5">
    <source>
        <dbReference type="RefSeq" id="XP_003743514.1"/>
    </source>
</evidence>
<feature type="transmembrane region" description="Helical" evidence="1">
    <location>
        <begin position="668"/>
        <end position="688"/>
    </location>
</feature>
<sequence>MRTTVMCLLLASCTLRTSALRIVHEVFTKEGPTHWNEDLAPELEKIMKRVQRELFPIVNEIIYDDAIDTECFQTMARILRGLGEQKIWALKFFDASGGPVPNIAEGRVVSFGSYDECLTIEIPNKEDPSIVDAGGKYCTLSMTMQRQPMVHRLAPKIVDQVPLLKHYVGNSTEWVLDLMDKSPFGFRVGICMPSTCNSSIIPHFVEKLGGRFGLGATVLGCRDSTETTTYPTGTYILGAVLLLLIGIVIVATIADFQSTNPKEQSIHLLRCFSAKYSYLKLTSTDPSAETQHLDCIHGIKVLSALWILLGHSFAGDPGRYDRPQEILNLLQGPAFSLISQGLLAVETFFCITGILIYRTVLNAWRTNKSSTATFGLVMILRRAFRLIFPAIGCLVFLYMVPLMTSGPGMDYLFTKHVIPLCNSKWWTVPLFATNFFAIDESCLPHLWYMAADMQILCIMLFPVILIATKPKRGLTVVALMALSGVIYTIHLIYAYDAAPGLVLLPRQFLKLVNYNLHIHVQAFTNLSGVCVGILGGYLIEHHRNLKFPKYFFVFGWTITTIVANALLFAIYVWQKSGVISTTESMIYGGLHRPVWALCVVWVVYACAAGGGQPIRWILNRSNFVILGRLSCCFYMVSLVLIMIKNFSATHTVPLTYTQNIRDTAADAVYGYVLSFILFLLFEAPGYALDKYIFAKISHPGPSRPDETLKSVTADKIIPEIKHCGL</sequence>
<keyword evidence="1" id="KW-0812">Transmembrane</keyword>
<feature type="transmembrane region" description="Helical" evidence="1">
    <location>
        <begin position="474"/>
        <end position="495"/>
    </location>
</feature>
<feature type="domain" description="Nose resistant-to-fluoxetine protein N-terminal" evidence="3">
    <location>
        <begin position="68"/>
        <end position="225"/>
    </location>
</feature>